<dbReference type="SUPFAM" id="SSF52374">
    <property type="entry name" value="Nucleotidylyl transferase"/>
    <property type="match status" value="1"/>
</dbReference>
<evidence type="ECO:0000313" key="13">
    <source>
        <dbReference type="EMBL" id="NKE73723.1"/>
    </source>
</evidence>
<dbReference type="Proteomes" id="UP000534783">
    <property type="component" value="Unassembled WGS sequence"/>
</dbReference>
<evidence type="ECO:0000259" key="12">
    <source>
        <dbReference type="SMART" id="SM00363"/>
    </source>
</evidence>
<dbReference type="Gene3D" id="3.10.290.10">
    <property type="entry name" value="RNA-binding S4 domain"/>
    <property type="match status" value="1"/>
</dbReference>
<dbReference type="InterPro" id="IPR024108">
    <property type="entry name" value="Tyr-tRNA-ligase_bac_2"/>
</dbReference>
<dbReference type="SUPFAM" id="SSF55174">
    <property type="entry name" value="Alpha-L RNA-binding motif"/>
    <property type="match status" value="1"/>
</dbReference>
<dbReference type="Gene3D" id="1.10.240.10">
    <property type="entry name" value="Tyrosyl-Transfer RNA Synthetase"/>
    <property type="match status" value="1"/>
</dbReference>
<dbReference type="Pfam" id="PF01479">
    <property type="entry name" value="S4"/>
    <property type="match status" value="1"/>
</dbReference>
<dbReference type="InterPro" id="IPR014729">
    <property type="entry name" value="Rossmann-like_a/b/a_fold"/>
</dbReference>
<dbReference type="PROSITE" id="PS50889">
    <property type="entry name" value="S4"/>
    <property type="match status" value="1"/>
</dbReference>
<evidence type="ECO:0000256" key="7">
    <source>
        <dbReference type="ARBA" id="ARBA00022917"/>
    </source>
</evidence>
<evidence type="ECO:0000256" key="11">
    <source>
        <dbReference type="PROSITE-ProRule" id="PRU00182"/>
    </source>
</evidence>
<comment type="catalytic activity">
    <reaction evidence="9 10">
        <text>tRNA(Tyr) + L-tyrosine + ATP = L-tyrosyl-tRNA(Tyr) + AMP + diphosphate + H(+)</text>
        <dbReference type="Rhea" id="RHEA:10220"/>
        <dbReference type="Rhea" id="RHEA-COMP:9706"/>
        <dbReference type="Rhea" id="RHEA-COMP:9707"/>
        <dbReference type="ChEBI" id="CHEBI:15378"/>
        <dbReference type="ChEBI" id="CHEBI:30616"/>
        <dbReference type="ChEBI" id="CHEBI:33019"/>
        <dbReference type="ChEBI" id="CHEBI:58315"/>
        <dbReference type="ChEBI" id="CHEBI:78442"/>
        <dbReference type="ChEBI" id="CHEBI:78536"/>
        <dbReference type="ChEBI" id="CHEBI:456215"/>
        <dbReference type="EC" id="6.1.1.1"/>
    </reaction>
</comment>
<reference evidence="13 14" key="1">
    <citation type="journal article" date="2020" name="Nature">
        <title>Bacterial chemolithoautotrophy via manganese oxidation.</title>
        <authorList>
            <person name="Yu H."/>
            <person name="Leadbetter J.R."/>
        </authorList>
    </citation>
    <scope>NUCLEOTIDE SEQUENCE [LARGE SCALE GENOMIC DNA]</scope>
    <source>
        <strain evidence="13 14">Mn-1</strain>
    </source>
</reference>
<evidence type="ECO:0000313" key="14">
    <source>
        <dbReference type="Proteomes" id="UP000534783"/>
    </source>
</evidence>
<dbReference type="InterPro" id="IPR002307">
    <property type="entry name" value="Tyr-tRNA-ligase"/>
</dbReference>
<comment type="similarity">
    <text evidence="10">Belongs to the class-I aminoacyl-tRNA synthetase family. TyrS type 2 subfamily.</text>
</comment>
<feature type="short sequence motif" description="'HIGH' region" evidence="10">
    <location>
        <begin position="53"/>
        <end position="62"/>
    </location>
</feature>
<name>A0A7X6DUN1_9BACT</name>
<evidence type="ECO:0000256" key="6">
    <source>
        <dbReference type="ARBA" id="ARBA00022884"/>
    </source>
</evidence>
<dbReference type="PANTHER" id="PTHR11766">
    <property type="entry name" value="TYROSYL-TRNA SYNTHETASE"/>
    <property type="match status" value="1"/>
</dbReference>
<dbReference type="GO" id="GO:0005524">
    <property type="term" value="F:ATP binding"/>
    <property type="evidence" value="ECO:0007669"/>
    <property type="project" value="UniProtKB-UniRule"/>
</dbReference>
<feature type="domain" description="RNA-binding S4" evidence="12">
    <location>
        <begin position="338"/>
        <end position="400"/>
    </location>
</feature>
<dbReference type="EC" id="6.1.1.1" evidence="10"/>
<dbReference type="GO" id="GO:0004831">
    <property type="term" value="F:tyrosine-tRNA ligase activity"/>
    <property type="evidence" value="ECO:0007669"/>
    <property type="project" value="UniProtKB-UniRule"/>
</dbReference>
<dbReference type="NCBIfam" id="TIGR00234">
    <property type="entry name" value="tyrS"/>
    <property type="match status" value="1"/>
</dbReference>
<dbReference type="EMBL" id="VTOW01000010">
    <property type="protein sequence ID" value="NKE73723.1"/>
    <property type="molecule type" value="Genomic_DNA"/>
</dbReference>
<dbReference type="InterPro" id="IPR001412">
    <property type="entry name" value="aa-tRNA-synth_I_CS"/>
</dbReference>
<dbReference type="Pfam" id="PF00579">
    <property type="entry name" value="tRNA-synt_1b"/>
    <property type="match status" value="1"/>
</dbReference>
<keyword evidence="4 10" id="KW-0547">Nucleotide-binding</keyword>
<keyword evidence="3 10" id="KW-0436">Ligase</keyword>
<dbReference type="AlphaFoldDB" id="A0A7X6DUN1"/>
<keyword evidence="2 10" id="KW-0963">Cytoplasm</keyword>
<dbReference type="SMART" id="SM00363">
    <property type="entry name" value="S4"/>
    <property type="match status" value="1"/>
</dbReference>
<comment type="caution">
    <text evidence="13">The sequence shown here is derived from an EMBL/GenBank/DDBJ whole genome shotgun (WGS) entry which is preliminary data.</text>
</comment>
<dbReference type="InterPro" id="IPR002942">
    <property type="entry name" value="S4_RNA-bd"/>
</dbReference>
<dbReference type="GO" id="GO:0006437">
    <property type="term" value="P:tyrosyl-tRNA aminoacylation"/>
    <property type="evidence" value="ECO:0007669"/>
    <property type="project" value="UniProtKB-UniRule"/>
</dbReference>
<dbReference type="InterPro" id="IPR002305">
    <property type="entry name" value="aa-tRNA-synth_Ic"/>
</dbReference>
<evidence type="ECO:0000256" key="2">
    <source>
        <dbReference type="ARBA" id="ARBA00022490"/>
    </source>
</evidence>
<feature type="short sequence motif" description="'KMSKS' region" evidence="10">
    <location>
        <begin position="237"/>
        <end position="241"/>
    </location>
</feature>
<dbReference type="CDD" id="cd00165">
    <property type="entry name" value="S4"/>
    <property type="match status" value="1"/>
</dbReference>
<feature type="binding site" evidence="10">
    <location>
        <position position="240"/>
    </location>
    <ligand>
        <name>ATP</name>
        <dbReference type="ChEBI" id="CHEBI:30616"/>
    </ligand>
</feature>
<organism evidence="13 14">
    <name type="scientific">Candidatus Manganitrophus noduliformans</name>
    <dbReference type="NCBI Taxonomy" id="2606439"/>
    <lineage>
        <taxon>Bacteria</taxon>
        <taxon>Pseudomonadati</taxon>
        <taxon>Nitrospirota</taxon>
        <taxon>Nitrospiria</taxon>
        <taxon>Candidatus Troglogloeales</taxon>
        <taxon>Candidatus Manganitrophaceae</taxon>
        <taxon>Candidatus Manganitrophus</taxon>
    </lineage>
</organism>
<comment type="subcellular location">
    <subcellularLocation>
        <location evidence="10">Cytoplasm</location>
    </subcellularLocation>
</comment>
<dbReference type="GO" id="GO:0005829">
    <property type="term" value="C:cytosol"/>
    <property type="evidence" value="ECO:0007669"/>
    <property type="project" value="TreeGrafter"/>
</dbReference>
<accession>A0A7X6DUN1</accession>
<proteinExistence type="inferred from homology"/>
<dbReference type="CDD" id="cd00805">
    <property type="entry name" value="TyrRS_core"/>
    <property type="match status" value="1"/>
</dbReference>
<evidence type="ECO:0000256" key="5">
    <source>
        <dbReference type="ARBA" id="ARBA00022840"/>
    </source>
</evidence>
<dbReference type="InterPro" id="IPR024088">
    <property type="entry name" value="Tyr-tRNA-ligase_bac-type"/>
</dbReference>
<evidence type="ECO:0000256" key="3">
    <source>
        <dbReference type="ARBA" id="ARBA00022598"/>
    </source>
</evidence>
<dbReference type="PANTHER" id="PTHR11766:SF1">
    <property type="entry name" value="TYROSINE--TRNA LIGASE"/>
    <property type="match status" value="1"/>
</dbReference>
<evidence type="ECO:0000256" key="9">
    <source>
        <dbReference type="ARBA" id="ARBA00048248"/>
    </source>
</evidence>
<sequence length="402" mass="45834">MTNSEKEPNEIDPSWQLLFRGAVEVIQKNELIEKLKKSKADGRPLRIKAGFDPTAPDLHLGHTVLFQKMKQFQDLGHEVIFLIGDFTGMIGDPSGRSETRKQLTREQVLQNAETYKAQIFKVLDPKKTTIRFNSEWFGTMNAEGLIRLASQYTVARILERDDFQKRYQQLQPIGIHEFLYPLIQGYDSIALKADVELGGTDQKFNLLVGRELQKIEGQPQQVVMTMPLLEGTDGVRKMSKSYGNYIALEDPPAEMFGKVMSIRDELMYRYYELLTDMSLDEVRILHPMEAKLKLAFLIVERFHGAQRAQEGRDQFDATVGRKGREGTLLECRVAAGRQRLVDLIYSQGWAPSKSEARRLIQQGAVELDGEKIADPNYELVVEDGRRHDIKVGKKIKCFLIGG</sequence>
<keyword evidence="6 11" id="KW-0694">RNA-binding</keyword>
<keyword evidence="14" id="KW-1185">Reference proteome</keyword>
<evidence type="ECO:0000256" key="8">
    <source>
        <dbReference type="ARBA" id="ARBA00023146"/>
    </source>
</evidence>
<keyword evidence="5 10" id="KW-0067">ATP-binding</keyword>
<dbReference type="Gene3D" id="3.40.50.620">
    <property type="entry name" value="HUPs"/>
    <property type="match status" value="1"/>
</dbReference>
<dbReference type="RefSeq" id="WP_168063686.1">
    <property type="nucleotide sequence ID" value="NZ_VTOW01000010.1"/>
</dbReference>
<evidence type="ECO:0000256" key="4">
    <source>
        <dbReference type="ARBA" id="ARBA00022741"/>
    </source>
</evidence>
<keyword evidence="7 10" id="KW-0648">Protein biosynthesis</keyword>
<comment type="subunit">
    <text evidence="1 10">Homodimer.</text>
</comment>
<dbReference type="PROSITE" id="PS00178">
    <property type="entry name" value="AA_TRNA_LIGASE_I"/>
    <property type="match status" value="1"/>
</dbReference>
<protein>
    <recommendedName>
        <fullName evidence="10">Tyrosine--tRNA ligase</fullName>
        <ecNumber evidence="10">6.1.1.1</ecNumber>
    </recommendedName>
    <alternativeName>
        <fullName evidence="10">Tyrosyl-tRNA synthetase</fullName>
        <shortName evidence="10">TyrRS</shortName>
    </alternativeName>
</protein>
<keyword evidence="8 10" id="KW-0030">Aminoacyl-tRNA synthetase</keyword>
<comment type="function">
    <text evidence="10">Catalyzes the attachment of tyrosine to tRNA(Tyr) in a two-step reaction: tyrosine is first activated by ATP to form Tyr-AMP and then transferred to the acceptor end of tRNA(Tyr).</text>
</comment>
<gene>
    <name evidence="10" type="primary">tyrS</name>
    <name evidence="13" type="ORF">MNODULE_23490</name>
</gene>
<dbReference type="InterPro" id="IPR036986">
    <property type="entry name" value="S4_RNA-bd_sf"/>
</dbReference>
<dbReference type="GO" id="GO:0003723">
    <property type="term" value="F:RNA binding"/>
    <property type="evidence" value="ECO:0007669"/>
    <property type="project" value="UniProtKB-KW"/>
</dbReference>
<dbReference type="HAMAP" id="MF_02007">
    <property type="entry name" value="Tyr_tRNA_synth_type2"/>
    <property type="match status" value="1"/>
</dbReference>
<dbReference type="FunFam" id="3.40.50.620:FF:000061">
    <property type="entry name" value="Tyrosine--tRNA ligase"/>
    <property type="match status" value="1"/>
</dbReference>
<dbReference type="PRINTS" id="PR01040">
    <property type="entry name" value="TRNASYNTHTYR"/>
</dbReference>
<evidence type="ECO:0000256" key="10">
    <source>
        <dbReference type="HAMAP-Rule" id="MF_02007"/>
    </source>
</evidence>
<evidence type="ECO:0000256" key="1">
    <source>
        <dbReference type="ARBA" id="ARBA00011738"/>
    </source>
</evidence>